<dbReference type="InterPro" id="IPR051578">
    <property type="entry name" value="GDPD"/>
</dbReference>
<protein>
    <submittedName>
        <fullName evidence="4">Unnamed protein product</fullName>
    </submittedName>
</protein>
<dbReference type="EMBL" id="BSXN01001528">
    <property type="protein sequence ID" value="GME73442.1"/>
    <property type="molecule type" value="Genomic_DNA"/>
</dbReference>
<evidence type="ECO:0000313" key="4">
    <source>
        <dbReference type="EMBL" id="GME73442.1"/>
    </source>
</evidence>
<feature type="compositionally biased region" description="Low complexity" evidence="2">
    <location>
        <begin position="284"/>
        <end position="326"/>
    </location>
</feature>
<dbReference type="PROSITE" id="PS51704">
    <property type="entry name" value="GP_PDE"/>
    <property type="match status" value="1"/>
</dbReference>
<dbReference type="PANTHER" id="PTHR22958">
    <property type="entry name" value="GLYCEROPHOSPHORYL DIESTER PHOSPHODIESTERASE"/>
    <property type="match status" value="1"/>
</dbReference>
<organism evidence="4 5">
    <name type="scientific">Candida boidinii</name>
    <name type="common">Yeast</name>
    <dbReference type="NCBI Taxonomy" id="5477"/>
    <lineage>
        <taxon>Eukaryota</taxon>
        <taxon>Fungi</taxon>
        <taxon>Dikarya</taxon>
        <taxon>Ascomycota</taxon>
        <taxon>Saccharomycotina</taxon>
        <taxon>Pichiomycetes</taxon>
        <taxon>Pichiales</taxon>
        <taxon>Pichiaceae</taxon>
        <taxon>Ogataea</taxon>
        <taxon>Ogataea/Candida clade</taxon>
    </lineage>
</organism>
<name>A0A9W6T139_CANBO</name>
<dbReference type="Gene3D" id="3.20.20.190">
    <property type="entry name" value="Phosphatidylinositol (PI) phosphodiesterase"/>
    <property type="match status" value="1"/>
</dbReference>
<dbReference type="InterPro" id="IPR017946">
    <property type="entry name" value="PLC-like_Pdiesterase_TIM-brl"/>
</dbReference>
<feature type="region of interest" description="Disordered" evidence="2">
    <location>
        <begin position="284"/>
        <end position="342"/>
    </location>
</feature>
<keyword evidence="1" id="KW-0378">Hydrolase</keyword>
<evidence type="ECO:0000313" key="5">
    <source>
        <dbReference type="Proteomes" id="UP001165120"/>
    </source>
</evidence>
<proteinExistence type="predicted"/>
<keyword evidence="5" id="KW-1185">Reference proteome</keyword>
<comment type="caution">
    <text evidence="4">The sequence shown here is derived from an EMBL/GenBank/DDBJ whole genome shotgun (WGS) entry which is preliminary data.</text>
</comment>
<dbReference type="SUPFAM" id="SSF51695">
    <property type="entry name" value="PLC-like phosphodiesterases"/>
    <property type="match status" value="1"/>
</dbReference>
<feature type="compositionally biased region" description="Acidic residues" evidence="2">
    <location>
        <begin position="458"/>
        <end position="482"/>
    </location>
</feature>
<feature type="domain" description="GP-PDE" evidence="3">
    <location>
        <begin position="24"/>
        <end position="340"/>
    </location>
</feature>
<evidence type="ECO:0000259" key="3">
    <source>
        <dbReference type="PROSITE" id="PS51704"/>
    </source>
</evidence>
<dbReference type="InterPro" id="IPR030395">
    <property type="entry name" value="GP_PDE_dom"/>
</dbReference>
<dbReference type="Proteomes" id="UP001165120">
    <property type="component" value="Unassembled WGS sequence"/>
</dbReference>
<accession>A0A9W6T139</accession>
<dbReference type="GO" id="GO:0047389">
    <property type="term" value="F:glycerophosphocholine phosphodiesterase activity"/>
    <property type="evidence" value="ECO:0007669"/>
    <property type="project" value="TreeGrafter"/>
</dbReference>
<dbReference type="PANTHER" id="PTHR22958:SF23">
    <property type="entry name" value="DEPENDENT KINASE INHIBITOR PHO81, PUTATIVE (AFU_ORTHOLOGUE AFUA_4G06020)-RELATED"/>
    <property type="match status" value="1"/>
</dbReference>
<feature type="compositionally biased region" description="Low complexity" evidence="2">
    <location>
        <begin position="9"/>
        <end position="29"/>
    </location>
</feature>
<feature type="region of interest" description="Disordered" evidence="2">
    <location>
        <begin position="427"/>
        <end position="492"/>
    </location>
</feature>
<feature type="compositionally biased region" description="Low complexity" evidence="2">
    <location>
        <begin position="436"/>
        <end position="447"/>
    </location>
</feature>
<feature type="compositionally biased region" description="Acidic residues" evidence="2">
    <location>
        <begin position="332"/>
        <end position="342"/>
    </location>
</feature>
<evidence type="ECO:0000256" key="2">
    <source>
        <dbReference type="SAM" id="MobiDB-lite"/>
    </source>
</evidence>
<evidence type="ECO:0000256" key="1">
    <source>
        <dbReference type="ARBA" id="ARBA00022801"/>
    </source>
</evidence>
<feature type="region of interest" description="Disordered" evidence="2">
    <location>
        <begin position="1"/>
        <end position="29"/>
    </location>
</feature>
<sequence length="516" mass="58600">MYDTYWKSTNNKNNNDNNNNNNNDDNNSIITTATNNRTTTYVSFVTASSVSGEYFTVHICLLSDGTPIVCPSWQVHIGNNVYLPVTSFTMETLKSILIKQNDVNYDYLSNELKNIKDLSKDSKKLEKILSILYIPLSQFLKLLPIQISLNLEIFFPSLYEFEFCNLNYSINSFNLTNKCKNEKEMNTLTDSILNNFTDLILFDVFNHVRELRSSNSIANRHLILSSDNSSVCTILNWKQPNYPVFYNINGIKYDSKPNKFNKRTANGFNIENKEYHQLLLKNYPNNKYNSMTSNTSKYSSNNNNNNNNNNNSNNNNNNNSSSNDSNSKIDDNGDDHEDEDNYDISNEFSVNIENIDSINKHSSAYTNELMNQDRLTRSVKLAINFASTNNLLGIIIPNKLLHICPELVRSIRSKGLILVASGGGSNSNIQPMNLHKSSSSSQSKQSSGFENEEKPADADDDMNDDQDDDVDDDDDDEDEVDSDDKSHMEVDWGMGVNDVNGLRFNDILTFKDAIDM</sequence>
<dbReference type="AlphaFoldDB" id="A0A9W6T139"/>
<dbReference type="GO" id="GO:0046475">
    <property type="term" value="P:glycerophospholipid catabolic process"/>
    <property type="evidence" value="ECO:0007669"/>
    <property type="project" value="TreeGrafter"/>
</dbReference>
<reference evidence="4" key="1">
    <citation type="submission" date="2023-04" db="EMBL/GenBank/DDBJ databases">
        <title>Candida boidinii NBRC 10035.</title>
        <authorList>
            <person name="Ichikawa N."/>
            <person name="Sato H."/>
            <person name="Tonouchi N."/>
        </authorList>
    </citation>
    <scope>NUCLEOTIDE SEQUENCE</scope>
    <source>
        <strain evidence="4">NBRC 10035</strain>
    </source>
</reference>
<gene>
    <name evidence="4" type="ORF">Cboi02_000404200</name>
</gene>